<comment type="caution">
    <text evidence="2">The sequence shown here is derived from an EMBL/GenBank/DDBJ whole genome shotgun (WGS) entry which is preliminary data.</text>
</comment>
<evidence type="ECO:0008006" key="4">
    <source>
        <dbReference type="Google" id="ProtNLM"/>
    </source>
</evidence>
<dbReference type="PROSITE" id="PS51257">
    <property type="entry name" value="PROKAR_LIPOPROTEIN"/>
    <property type="match status" value="1"/>
</dbReference>
<proteinExistence type="predicted"/>
<dbReference type="Proteomes" id="UP000605670">
    <property type="component" value="Unassembled WGS sequence"/>
</dbReference>
<gene>
    <name evidence="2" type="ORF">GCM10011366_26210</name>
</gene>
<dbReference type="EMBL" id="BMEM01000004">
    <property type="protein sequence ID" value="GGF57117.1"/>
    <property type="molecule type" value="Genomic_DNA"/>
</dbReference>
<protein>
    <recommendedName>
        <fullName evidence="4">Peptidase MA superfamily protein</fullName>
    </recommendedName>
</protein>
<feature type="region of interest" description="Disordered" evidence="1">
    <location>
        <begin position="47"/>
        <end position="80"/>
    </location>
</feature>
<reference evidence="2" key="2">
    <citation type="submission" date="2020-09" db="EMBL/GenBank/DDBJ databases">
        <authorList>
            <person name="Sun Q."/>
            <person name="Zhou Y."/>
        </authorList>
    </citation>
    <scope>NUCLEOTIDE SEQUENCE</scope>
    <source>
        <strain evidence="2">CGMCC 1.12160</strain>
    </source>
</reference>
<feature type="compositionally biased region" description="Low complexity" evidence="1">
    <location>
        <begin position="47"/>
        <end position="68"/>
    </location>
</feature>
<evidence type="ECO:0000313" key="3">
    <source>
        <dbReference type="Proteomes" id="UP000605670"/>
    </source>
</evidence>
<keyword evidence="3" id="KW-1185">Reference proteome</keyword>
<reference evidence="2" key="1">
    <citation type="journal article" date="2014" name="Int. J. Syst. Evol. Microbiol.">
        <title>Complete genome sequence of Corynebacterium casei LMG S-19264T (=DSM 44701T), isolated from a smear-ripened cheese.</title>
        <authorList>
            <consortium name="US DOE Joint Genome Institute (JGI-PGF)"/>
            <person name="Walter F."/>
            <person name="Albersmeier A."/>
            <person name="Kalinowski J."/>
            <person name="Ruckert C."/>
        </authorList>
    </citation>
    <scope>NUCLEOTIDE SEQUENCE</scope>
    <source>
        <strain evidence="2">CGMCC 1.12160</strain>
    </source>
</reference>
<dbReference type="AlphaFoldDB" id="A0A917BSB1"/>
<organism evidence="2 3">
    <name type="scientific">Ornithinimicrobium tianjinense</name>
    <dbReference type="NCBI Taxonomy" id="1195761"/>
    <lineage>
        <taxon>Bacteria</taxon>
        <taxon>Bacillati</taxon>
        <taxon>Actinomycetota</taxon>
        <taxon>Actinomycetes</taxon>
        <taxon>Micrococcales</taxon>
        <taxon>Ornithinimicrobiaceae</taxon>
        <taxon>Ornithinimicrobium</taxon>
    </lineage>
</organism>
<name>A0A917BSB1_9MICO</name>
<accession>A0A917BSB1</accession>
<sequence length="475" mass="51304">MRARAISRGTVGAACLTVLVLTGCGGGDVTGREPARTDSVVVTTASTPVAASGPEGPAATTASPSDAPTDPPPREVSERSGLYPLTDADLVALTSRMSTVLEDGTEDEWAALFELPEGELEQWRLWFRSVREVPMSVRLFLPDVVAVADSPEGGRGDVIFAHQVEGADPVPAVQGYRLTVEQRPGEDPVITGTSETGGNDGHPQLWDLAAVDVTETQRLLVLAPKGRGADVAAVLPGLETAAANAFGDFAADDRERLVVQLATSEQIEAIMDDKRTGTTLGLATYLSGVDPDQIEPEQVNVTLAADHLDRIVIDLDVLVDDLAQHGFIPPGGWSVMRHEGVHALLDGDPTVSPPVWLWEGLAQWYGDRRDYEVDSWYAEVVARTGVPEELPSTWDEYYYEGDETGEVAYAVSAMVFTYLDRGWGFETARDVGVGLSSADSWYDHDDLDAVFEEETGMTYAEFEDSWREWVAANYG</sequence>
<dbReference type="RefSeq" id="WP_188431477.1">
    <property type="nucleotide sequence ID" value="NZ_BAABKH010000014.1"/>
</dbReference>
<evidence type="ECO:0000313" key="2">
    <source>
        <dbReference type="EMBL" id="GGF57117.1"/>
    </source>
</evidence>
<evidence type="ECO:0000256" key="1">
    <source>
        <dbReference type="SAM" id="MobiDB-lite"/>
    </source>
</evidence>